<name>A0A1H7VHH0_9BURK</name>
<accession>A0A1H7VHH0</accession>
<evidence type="ECO:0008006" key="3">
    <source>
        <dbReference type="Google" id="ProtNLM"/>
    </source>
</evidence>
<dbReference type="RefSeq" id="WP_090548339.1">
    <property type="nucleotide sequence ID" value="NZ_FNSR01000002.1"/>
</dbReference>
<proteinExistence type="predicted"/>
<evidence type="ECO:0000313" key="2">
    <source>
        <dbReference type="Proteomes" id="UP000199120"/>
    </source>
</evidence>
<dbReference type="EMBL" id="FOAJ01000025">
    <property type="protein sequence ID" value="SEM08663.1"/>
    <property type="molecule type" value="Genomic_DNA"/>
</dbReference>
<dbReference type="Proteomes" id="UP000199120">
    <property type="component" value="Unassembled WGS sequence"/>
</dbReference>
<organism evidence="1 2">
    <name type="scientific">Paraburkholderia caballeronis</name>
    <dbReference type="NCBI Taxonomy" id="416943"/>
    <lineage>
        <taxon>Bacteria</taxon>
        <taxon>Pseudomonadati</taxon>
        <taxon>Pseudomonadota</taxon>
        <taxon>Betaproteobacteria</taxon>
        <taxon>Burkholderiales</taxon>
        <taxon>Burkholderiaceae</taxon>
        <taxon>Paraburkholderia</taxon>
    </lineage>
</organism>
<dbReference type="InterPro" id="IPR010862">
    <property type="entry name" value="DUF1493"/>
</dbReference>
<evidence type="ECO:0000313" key="1">
    <source>
        <dbReference type="EMBL" id="SEM08663.1"/>
    </source>
</evidence>
<gene>
    <name evidence="1" type="ORF">SAMN05192542_12519</name>
</gene>
<dbReference type="OrthoDB" id="9006902at2"/>
<protein>
    <recommendedName>
        <fullName evidence="3">Acyl carrier protein</fullName>
    </recommendedName>
</protein>
<reference evidence="2" key="1">
    <citation type="submission" date="2016-10" db="EMBL/GenBank/DDBJ databases">
        <authorList>
            <person name="Varghese N."/>
            <person name="Submissions S."/>
        </authorList>
    </citation>
    <scope>NUCLEOTIDE SEQUENCE [LARGE SCALE GENOMIC DNA]</scope>
    <source>
        <strain evidence="2">LMG 26416</strain>
    </source>
</reference>
<dbReference type="Pfam" id="PF07377">
    <property type="entry name" value="DUF1493"/>
    <property type="match status" value="1"/>
</dbReference>
<dbReference type="STRING" id="416943.SAMN05445871_4219"/>
<sequence length="125" mass="14395">MENRSWESLESFVRREACLSSKIAITPDMSVEGDLGQQGDEADFFMQRFFEAFGIERGDYDFHRYFLMEGEGILYHFLVKYVMRRRHCLKREPLTVGMLHEALLNGKWSAGALSSHDQGSSPSAH</sequence>
<keyword evidence="2" id="KW-1185">Reference proteome</keyword>
<dbReference type="AlphaFoldDB" id="A0A1H7VHH0"/>